<dbReference type="EMBL" id="BSPC01000077">
    <property type="protein sequence ID" value="GLS23638.1"/>
    <property type="molecule type" value="Genomic_DNA"/>
</dbReference>
<keyword evidence="1" id="KW-0812">Transmembrane</keyword>
<evidence type="ECO:0000313" key="2">
    <source>
        <dbReference type="EMBL" id="GLS23638.1"/>
    </source>
</evidence>
<dbReference type="RefSeq" id="WP_284316571.1">
    <property type="nucleotide sequence ID" value="NZ_BSPC01000077.1"/>
</dbReference>
<protein>
    <recommendedName>
        <fullName evidence="4">XapX domain-containing protein</fullName>
    </recommendedName>
</protein>
<sequence length="71" mass="7304">MTGFLVSLAMGLAVGIAYGLTGIRSPAPPIIGLVGLLGMVVGEQAVVMAKMHFFPTATQQSQQESGQRSKG</sequence>
<evidence type="ECO:0000256" key="1">
    <source>
        <dbReference type="SAM" id="Phobius"/>
    </source>
</evidence>
<accession>A0ABQ6CTK4</accession>
<dbReference type="InterPro" id="IPR020017">
    <property type="entry name" value="XapX_domain"/>
</dbReference>
<comment type="caution">
    <text evidence="2">The sequence shown here is derived from an EMBL/GenBank/DDBJ whole genome shotgun (WGS) entry which is preliminary data.</text>
</comment>
<keyword evidence="1" id="KW-0472">Membrane</keyword>
<evidence type="ECO:0008006" key="4">
    <source>
        <dbReference type="Google" id="ProtNLM"/>
    </source>
</evidence>
<dbReference type="NCBIfam" id="TIGR03510">
    <property type="entry name" value="XapX"/>
    <property type="match status" value="1"/>
</dbReference>
<dbReference type="Proteomes" id="UP001156882">
    <property type="component" value="Unassembled WGS sequence"/>
</dbReference>
<reference evidence="3" key="1">
    <citation type="journal article" date="2019" name="Int. J. Syst. Evol. Microbiol.">
        <title>The Global Catalogue of Microorganisms (GCM) 10K type strain sequencing project: providing services to taxonomists for standard genome sequencing and annotation.</title>
        <authorList>
            <consortium name="The Broad Institute Genomics Platform"/>
            <consortium name="The Broad Institute Genome Sequencing Center for Infectious Disease"/>
            <person name="Wu L."/>
            <person name="Ma J."/>
        </authorList>
    </citation>
    <scope>NUCLEOTIDE SEQUENCE [LARGE SCALE GENOMIC DNA]</scope>
    <source>
        <strain evidence="3">NBRC 101365</strain>
    </source>
</reference>
<name>A0ABQ6CTK4_9HYPH</name>
<dbReference type="InterPro" id="IPR009872">
    <property type="entry name" value="DUF1427"/>
</dbReference>
<organism evidence="2 3">
    <name type="scientific">Labrys miyagiensis</name>
    <dbReference type="NCBI Taxonomy" id="346912"/>
    <lineage>
        <taxon>Bacteria</taxon>
        <taxon>Pseudomonadati</taxon>
        <taxon>Pseudomonadota</taxon>
        <taxon>Alphaproteobacteria</taxon>
        <taxon>Hyphomicrobiales</taxon>
        <taxon>Xanthobacteraceae</taxon>
        <taxon>Labrys</taxon>
    </lineage>
</organism>
<feature type="transmembrane region" description="Helical" evidence="1">
    <location>
        <begin position="29"/>
        <end position="49"/>
    </location>
</feature>
<gene>
    <name evidence="2" type="ORF">GCM10007874_66590</name>
</gene>
<dbReference type="Pfam" id="PF07235">
    <property type="entry name" value="DUF1427"/>
    <property type="match status" value="1"/>
</dbReference>
<evidence type="ECO:0000313" key="3">
    <source>
        <dbReference type="Proteomes" id="UP001156882"/>
    </source>
</evidence>
<keyword evidence="1" id="KW-1133">Transmembrane helix</keyword>
<keyword evidence="3" id="KW-1185">Reference proteome</keyword>
<proteinExistence type="predicted"/>